<keyword evidence="4" id="KW-0029">Amino-acid transport</keyword>
<keyword evidence="2" id="KW-0813">Transport</keyword>
<protein>
    <submittedName>
        <fullName evidence="12">GABA transporter 1-like</fullName>
    </submittedName>
</protein>
<evidence type="ECO:0000256" key="6">
    <source>
        <dbReference type="ARBA" id="ARBA00023136"/>
    </source>
</evidence>
<evidence type="ECO:0000313" key="11">
    <source>
        <dbReference type="Proteomes" id="UP000515151"/>
    </source>
</evidence>
<evidence type="ECO:0000313" key="10">
    <source>
        <dbReference type="Proteomes" id="UP000197138"/>
    </source>
</evidence>
<feature type="transmembrane region" description="Helical" evidence="7">
    <location>
        <begin position="122"/>
        <end position="142"/>
    </location>
</feature>
<evidence type="ECO:0000256" key="7">
    <source>
        <dbReference type="SAM" id="Phobius"/>
    </source>
</evidence>
<evidence type="ECO:0000256" key="2">
    <source>
        <dbReference type="ARBA" id="ARBA00022448"/>
    </source>
</evidence>
<evidence type="ECO:0000256" key="4">
    <source>
        <dbReference type="ARBA" id="ARBA00022970"/>
    </source>
</evidence>
<feature type="transmembrane region" description="Helical" evidence="7">
    <location>
        <begin position="270"/>
        <end position="291"/>
    </location>
</feature>
<feature type="transmembrane region" description="Helical" evidence="7">
    <location>
        <begin position="191"/>
        <end position="211"/>
    </location>
</feature>
<name>A0A218XSN8_PUNGR</name>
<dbReference type="Proteomes" id="UP000197138">
    <property type="component" value="Unassembled WGS sequence"/>
</dbReference>
<dbReference type="Proteomes" id="UP000515151">
    <property type="component" value="Chromosome 8"/>
</dbReference>
<proteinExistence type="predicted"/>
<reference evidence="12" key="4">
    <citation type="submission" date="2025-04" db="UniProtKB">
        <authorList>
            <consortium name="RefSeq"/>
        </authorList>
    </citation>
    <scope>IDENTIFICATION</scope>
    <source>
        <tissue evidence="12">Leaf</tissue>
    </source>
</reference>
<keyword evidence="6 7" id="KW-0472">Membrane</keyword>
<feature type="transmembrane region" description="Helical" evidence="7">
    <location>
        <begin position="231"/>
        <end position="250"/>
    </location>
</feature>
<dbReference type="PANTHER" id="PTHR48017">
    <property type="entry name" value="OS05G0424000 PROTEIN-RELATED"/>
    <property type="match status" value="1"/>
</dbReference>
<feature type="transmembrane region" description="Helical" evidence="7">
    <location>
        <begin position="392"/>
        <end position="414"/>
    </location>
</feature>
<dbReference type="EMBL" id="MTKT01000813">
    <property type="protein sequence ID" value="OWM87629.1"/>
    <property type="molecule type" value="Genomic_DNA"/>
</dbReference>
<sequence>MEVAAGAGTGPSGKLENGKMDNYPKELDAGALFVLKSRGTWLHCGYHLATSIVCPSLLSLPFALSLLGWAAGTTWLVLAGMVTFYSFNLLSLVLEQQANLGHRQLRFRDMGTDILGPRWGKYYVGPLQFLICYCSVVATAVLGGQTLKTIYLLARPDGTMQLYQFIIIFGLVILFLAQIPSFHSLRHINLVSLVLCLVYCVCTTVGSIYIGRSKNAPIKDYSLQGTREDRILSAFNGISIIATIYGSGIIPEIQATIAPPIKGKMFKGLIVCYLVIITTYFSVAISGYWAFGNQAKSVILSNFIGKDSNGRDLLPTWFLLLTNASTIAQIIAITLVYLQPTNELFEKKLGDAKSDQYSMRNVVPRLISRSLSVITATLFGAMLPFFGDIMALFGAFGFIPLDFILPAVFYNVAFKPSKRGAIFWVNTTIAVISSMLAGIGAVASVRQMIRDAKTYNLFANM</sequence>
<feature type="domain" description="Amino acid transporter transmembrane" evidence="8">
    <location>
        <begin position="38"/>
        <end position="446"/>
    </location>
</feature>
<reference evidence="11" key="3">
    <citation type="journal article" date="2020" name="Plant Biotechnol. J.">
        <title>The pomegranate (Punica granatum L.) draft genome dissects genetic divergence between soft- and hard-seeded cultivars.</title>
        <authorList>
            <person name="Luo X."/>
            <person name="Li H."/>
            <person name="Wu Z."/>
            <person name="Yao W."/>
            <person name="Zhao P."/>
            <person name="Cao D."/>
            <person name="Yu H."/>
            <person name="Li K."/>
            <person name="Poudel K."/>
            <person name="Zhao D."/>
            <person name="Zhang F."/>
            <person name="Xia X."/>
            <person name="Chen L."/>
            <person name="Wang Q."/>
            <person name="Jing D."/>
            <person name="Cao S."/>
        </authorList>
    </citation>
    <scope>NUCLEOTIDE SEQUENCE [LARGE SCALE GENOMIC DNA]</scope>
</reference>
<dbReference type="AlphaFoldDB" id="A0A218XSN8"/>
<organism evidence="9 10">
    <name type="scientific">Punica granatum</name>
    <name type="common">Pomegranate</name>
    <dbReference type="NCBI Taxonomy" id="22663"/>
    <lineage>
        <taxon>Eukaryota</taxon>
        <taxon>Viridiplantae</taxon>
        <taxon>Streptophyta</taxon>
        <taxon>Embryophyta</taxon>
        <taxon>Tracheophyta</taxon>
        <taxon>Spermatophyta</taxon>
        <taxon>Magnoliopsida</taxon>
        <taxon>eudicotyledons</taxon>
        <taxon>Gunneridae</taxon>
        <taxon>Pentapetalae</taxon>
        <taxon>rosids</taxon>
        <taxon>malvids</taxon>
        <taxon>Myrtales</taxon>
        <taxon>Lythraceae</taxon>
        <taxon>Punica</taxon>
    </lineage>
</organism>
<comment type="subcellular location">
    <subcellularLocation>
        <location evidence="1">Membrane</location>
    </subcellularLocation>
</comment>
<dbReference type="RefSeq" id="XP_031372206.1">
    <property type="nucleotide sequence ID" value="XM_031516346.1"/>
</dbReference>
<evidence type="ECO:0000313" key="12">
    <source>
        <dbReference type="RefSeq" id="XP_031372206.1"/>
    </source>
</evidence>
<feature type="transmembrane region" description="Helical" evidence="7">
    <location>
        <begin position="366"/>
        <end position="386"/>
    </location>
</feature>
<keyword evidence="5 7" id="KW-1133">Transmembrane helix</keyword>
<feature type="transmembrane region" description="Helical" evidence="7">
    <location>
        <begin position="162"/>
        <end position="179"/>
    </location>
</feature>
<dbReference type="SMR" id="A0A218XSN8"/>
<dbReference type="InterPro" id="IPR013057">
    <property type="entry name" value="AA_transpt_TM"/>
</dbReference>
<evidence type="ECO:0000256" key="5">
    <source>
        <dbReference type="ARBA" id="ARBA00022989"/>
    </source>
</evidence>
<reference evidence="10" key="1">
    <citation type="journal article" date="2017" name="Plant J.">
        <title>The pomegranate (Punica granatum L.) genome and the genomics of punicalagin biosynthesis.</title>
        <authorList>
            <person name="Qin G."/>
            <person name="Xu C."/>
            <person name="Ming R."/>
            <person name="Tang H."/>
            <person name="Guyot R."/>
            <person name="Kramer E.M."/>
            <person name="Hu Y."/>
            <person name="Yi X."/>
            <person name="Qi Y."/>
            <person name="Xu X."/>
            <person name="Gao Z."/>
            <person name="Pan H."/>
            <person name="Jian J."/>
            <person name="Tian Y."/>
            <person name="Yue Z."/>
            <person name="Xu Y."/>
        </authorList>
    </citation>
    <scope>NUCLEOTIDE SEQUENCE [LARGE SCALE GENOMIC DNA]</scope>
    <source>
        <strain evidence="10">cv. Dabenzi</strain>
    </source>
</reference>
<evidence type="ECO:0000256" key="3">
    <source>
        <dbReference type="ARBA" id="ARBA00022692"/>
    </source>
</evidence>
<dbReference type="GO" id="GO:0016020">
    <property type="term" value="C:membrane"/>
    <property type="evidence" value="ECO:0007669"/>
    <property type="project" value="UniProtKB-SubCell"/>
</dbReference>
<dbReference type="OrthoDB" id="40134at2759"/>
<feature type="transmembrane region" description="Helical" evidence="7">
    <location>
        <begin position="46"/>
        <end position="69"/>
    </location>
</feature>
<gene>
    <name evidence="12" type="primary">LOC116187566</name>
    <name evidence="9" type="ORF">CDL15_Pgr022742</name>
</gene>
<keyword evidence="11" id="KW-1185">Reference proteome</keyword>
<accession>A0A218XSN8</accession>
<feature type="transmembrane region" description="Helical" evidence="7">
    <location>
        <begin position="421"/>
        <end position="443"/>
    </location>
</feature>
<dbReference type="GeneID" id="116187566"/>
<keyword evidence="3 7" id="KW-0812">Transmembrane</keyword>
<dbReference type="GO" id="GO:0006865">
    <property type="term" value="P:amino acid transport"/>
    <property type="evidence" value="ECO:0007669"/>
    <property type="project" value="UniProtKB-KW"/>
</dbReference>
<feature type="transmembrane region" description="Helical" evidence="7">
    <location>
        <begin position="75"/>
        <end position="94"/>
    </location>
</feature>
<feature type="transmembrane region" description="Helical" evidence="7">
    <location>
        <begin position="317"/>
        <end position="338"/>
    </location>
</feature>
<evidence type="ECO:0000256" key="1">
    <source>
        <dbReference type="ARBA" id="ARBA00004370"/>
    </source>
</evidence>
<reference evidence="9" key="2">
    <citation type="submission" date="2017-06" db="EMBL/GenBank/DDBJ databases">
        <title>The pomegranate genome and the genomics of punicalagin biosynthesis.</title>
        <authorList>
            <person name="Xu C."/>
        </authorList>
    </citation>
    <scope>NUCLEOTIDE SEQUENCE [LARGE SCALE GENOMIC DNA]</scope>
    <source>
        <tissue evidence="9">Fresh leaf</tissue>
    </source>
</reference>
<dbReference type="Pfam" id="PF01490">
    <property type="entry name" value="Aa_trans"/>
    <property type="match status" value="1"/>
</dbReference>
<evidence type="ECO:0000259" key="8">
    <source>
        <dbReference type="Pfam" id="PF01490"/>
    </source>
</evidence>
<evidence type="ECO:0000313" key="9">
    <source>
        <dbReference type="EMBL" id="OWM87629.1"/>
    </source>
</evidence>